<dbReference type="GO" id="GO:0012505">
    <property type="term" value="C:endomembrane system"/>
    <property type="evidence" value="ECO:0007669"/>
    <property type="project" value="UniProtKB-SubCell"/>
</dbReference>
<dbReference type="eggNOG" id="COG0711">
    <property type="taxonomic scope" value="Bacteria"/>
</dbReference>
<evidence type="ECO:0000313" key="16">
    <source>
        <dbReference type="Proteomes" id="UP000008204"/>
    </source>
</evidence>
<evidence type="ECO:0000256" key="5">
    <source>
        <dbReference type="ARBA" id="ARBA00022989"/>
    </source>
</evidence>
<dbReference type="OrthoDB" id="461217at2"/>
<dbReference type="PANTHER" id="PTHR34264">
    <property type="entry name" value="ATP SYNTHASE SUBUNIT B, CHLOROPLASTIC"/>
    <property type="match status" value="1"/>
</dbReference>
<keyword evidence="2 12" id="KW-0138">CF(0)</keyword>
<dbReference type="HAMAP" id="MF_01398">
    <property type="entry name" value="ATP_synth_b_bprime"/>
    <property type="match status" value="1"/>
</dbReference>
<dbReference type="EMBL" id="CP001287">
    <property type="protein sequence ID" value="ACK66719.1"/>
    <property type="molecule type" value="Genomic_DNA"/>
</dbReference>
<keyword evidence="6 12" id="KW-0406">Ion transport</keyword>
<evidence type="ECO:0000256" key="2">
    <source>
        <dbReference type="ARBA" id="ARBA00022547"/>
    </source>
</evidence>
<accession>B7K5I6</accession>
<dbReference type="KEGG" id="cyp:PCC8801_2718"/>
<dbReference type="GO" id="GO:0045259">
    <property type="term" value="C:proton-transporting ATP synthase complex"/>
    <property type="evidence" value="ECO:0007669"/>
    <property type="project" value="UniProtKB-KW"/>
</dbReference>
<dbReference type="RefSeq" id="WP_012595986.1">
    <property type="nucleotide sequence ID" value="NC_011726.1"/>
</dbReference>
<evidence type="ECO:0000256" key="3">
    <source>
        <dbReference type="ARBA" id="ARBA00022692"/>
    </source>
</evidence>
<evidence type="ECO:0000313" key="15">
    <source>
        <dbReference type="EMBL" id="ACK66719.1"/>
    </source>
</evidence>
<feature type="coiled-coil region" evidence="14">
    <location>
        <begin position="57"/>
        <end position="157"/>
    </location>
</feature>
<organism evidence="15 16">
    <name type="scientific">Rippkaea orientalis (strain PCC 8801 / RF-1)</name>
    <name type="common">Cyanothece sp. (strain PCC 8801)</name>
    <dbReference type="NCBI Taxonomy" id="41431"/>
    <lineage>
        <taxon>Bacteria</taxon>
        <taxon>Bacillati</taxon>
        <taxon>Cyanobacteriota</taxon>
        <taxon>Cyanophyceae</taxon>
        <taxon>Oscillatoriophycideae</taxon>
        <taxon>Chroococcales</taxon>
        <taxon>Aphanothecaceae</taxon>
        <taxon>Rippkaea</taxon>
        <taxon>Rippkaea orientalis</taxon>
    </lineage>
</organism>
<dbReference type="SUPFAM" id="SSF81573">
    <property type="entry name" value="F1F0 ATP synthase subunit B, membrane domain"/>
    <property type="match status" value="1"/>
</dbReference>
<feature type="transmembrane region" description="Helical" evidence="12">
    <location>
        <begin position="30"/>
        <end position="49"/>
    </location>
</feature>
<evidence type="ECO:0000256" key="6">
    <source>
        <dbReference type="ARBA" id="ARBA00023065"/>
    </source>
</evidence>
<gene>
    <name evidence="12" type="primary">atpF</name>
    <name evidence="15" type="ordered locus">PCC8801_2718</name>
</gene>
<evidence type="ECO:0000256" key="4">
    <source>
        <dbReference type="ARBA" id="ARBA00022781"/>
    </source>
</evidence>
<comment type="function">
    <text evidence="10 12">F(1)F(0) ATP synthase produces ATP from ADP in the presence of a proton or sodium gradient. F-type ATPases consist of two structural domains, F(1) containing the extramembraneous catalytic core and F(0) containing the membrane proton channel, linked together by a central stalk and a peripheral stalk. During catalysis, ATP synthesis in the catalytic domain of F(1) is coupled via a rotary mechanism of the central stalk subunits to proton translocation.</text>
</comment>
<dbReference type="GO" id="GO:0031676">
    <property type="term" value="C:plasma membrane-derived thylakoid membrane"/>
    <property type="evidence" value="ECO:0007669"/>
    <property type="project" value="UniProtKB-SubCell"/>
</dbReference>
<evidence type="ECO:0000256" key="13">
    <source>
        <dbReference type="RuleBase" id="RU003848"/>
    </source>
</evidence>
<comment type="function">
    <text evidence="12">Component of the F(0) channel, it forms part of the peripheral stalk, linking F(1) to F(0).</text>
</comment>
<evidence type="ECO:0000256" key="10">
    <source>
        <dbReference type="ARBA" id="ARBA00025198"/>
    </source>
</evidence>
<dbReference type="Proteomes" id="UP000008204">
    <property type="component" value="Chromosome"/>
</dbReference>
<evidence type="ECO:0000256" key="9">
    <source>
        <dbReference type="ARBA" id="ARBA00023310"/>
    </source>
</evidence>
<evidence type="ECO:0000256" key="8">
    <source>
        <dbReference type="ARBA" id="ARBA00023136"/>
    </source>
</evidence>
<comment type="subunit">
    <text evidence="12">F-type ATPases have 2 components, F(1) - the catalytic core - and F(0) - the membrane proton channel. F(1) has five subunits: alpha(3), beta(3), gamma(1), delta(1), epsilon(1). F(0) has four main subunits: a(1), b(1), b'(1) and c(10-14). The alpha and beta chains form an alternating ring which encloses part of the gamma chain. F(1) is attached to F(0) by a central stalk formed by the gamma and epsilon chains, while a peripheral stalk is formed by the delta, b and b' chains.</text>
</comment>
<keyword evidence="8 12" id="KW-0472">Membrane</keyword>
<evidence type="ECO:0000256" key="12">
    <source>
        <dbReference type="HAMAP-Rule" id="MF_01398"/>
    </source>
</evidence>
<keyword evidence="3 12" id="KW-0812">Transmembrane</keyword>
<name>B7K5I6_RIPO1</name>
<comment type="subcellular location">
    <subcellularLocation>
        <location evidence="12">Cellular thylakoid membrane</location>
        <topology evidence="12">Single-pass membrane protein</topology>
    </subcellularLocation>
    <subcellularLocation>
        <location evidence="11">Endomembrane system</location>
        <topology evidence="11">Single-pass membrane protein</topology>
    </subcellularLocation>
</comment>
<keyword evidence="9 12" id="KW-0066">ATP synthesis</keyword>
<evidence type="ECO:0000256" key="11">
    <source>
        <dbReference type="ARBA" id="ARBA00037847"/>
    </source>
</evidence>
<dbReference type="NCBIfam" id="TIGR01144">
    <property type="entry name" value="ATP_synt_b"/>
    <property type="match status" value="1"/>
</dbReference>
<dbReference type="CDD" id="cd06503">
    <property type="entry name" value="ATP-synt_Fo_b"/>
    <property type="match status" value="1"/>
</dbReference>
<dbReference type="NCBIfam" id="NF005606">
    <property type="entry name" value="PRK07352.1"/>
    <property type="match status" value="1"/>
</dbReference>
<evidence type="ECO:0000256" key="7">
    <source>
        <dbReference type="ARBA" id="ARBA00023078"/>
    </source>
</evidence>
<keyword evidence="7 12" id="KW-0793">Thylakoid</keyword>
<keyword evidence="14" id="KW-0175">Coiled coil</keyword>
<evidence type="ECO:0000256" key="1">
    <source>
        <dbReference type="ARBA" id="ARBA00022448"/>
    </source>
</evidence>
<dbReference type="AlphaFoldDB" id="B7K5I6"/>
<comment type="similarity">
    <text evidence="12 13">Belongs to the ATPase B chain family.</text>
</comment>
<dbReference type="InterPro" id="IPR002146">
    <property type="entry name" value="ATP_synth_b/b'su_bac/chlpt"/>
</dbReference>
<sequence length="178" mass="19457">MIDSLLILATEAHGAGEGGFGLDLNLLETNLINLAILVGLLVFYGGKVLGNILTERRSQIAEAIQEAEERQRKAAEALATEQEKLTQAQAEAERIRQAAKERAANLSAEIAEKSRQDVERLRETAASDLSSEQERVIAQLKKQIAQMAVEKAETQLKARIDDGIQERLIDRSIAQLGG</sequence>
<protein>
    <recommendedName>
        <fullName evidence="12">ATP synthase subunit b</fullName>
    </recommendedName>
    <alternativeName>
        <fullName evidence="12">ATP synthase F(0) sector subunit b</fullName>
    </alternativeName>
    <alternativeName>
        <fullName evidence="12">ATPase subunit I</fullName>
    </alternativeName>
    <alternativeName>
        <fullName evidence="12">F-type ATPase subunit b</fullName>
        <shortName evidence="12">F-ATPase subunit b</shortName>
    </alternativeName>
</protein>
<dbReference type="STRING" id="41431.PCC8801_2718"/>
<reference evidence="16" key="1">
    <citation type="journal article" date="2011" name="MBio">
        <title>Novel metabolic attributes of the genus Cyanothece, comprising a group of unicellular nitrogen-fixing Cyanobacteria.</title>
        <authorList>
            <person name="Bandyopadhyay A."/>
            <person name="Elvitigala T."/>
            <person name="Welsh E."/>
            <person name="Stockel J."/>
            <person name="Liberton M."/>
            <person name="Min H."/>
            <person name="Sherman L.A."/>
            <person name="Pakrasi H.B."/>
        </authorList>
    </citation>
    <scope>NUCLEOTIDE SEQUENCE [LARGE SCALE GENOMIC DNA]</scope>
    <source>
        <strain evidence="16">PCC 8801</strain>
    </source>
</reference>
<dbReference type="HOGENOM" id="CLU_079215_8_1_3"/>
<keyword evidence="4 12" id="KW-0375">Hydrogen ion transport</keyword>
<keyword evidence="16" id="KW-1185">Reference proteome</keyword>
<dbReference type="GO" id="GO:0046933">
    <property type="term" value="F:proton-transporting ATP synthase activity, rotational mechanism"/>
    <property type="evidence" value="ECO:0007669"/>
    <property type="project" value="UniProtKB-UniRule"/>
</dbReference>
<dbReference type="Pfam" id="PF00430">
    <property type="entry name" value="ATP-synt_B"/>
    <property type="match status" value="1"/>
</dbReference>
<evidence type="ECO:0000256" key="14">
    <source>
        <dbReference type="SAM" id="Coils"/>
    </source>
</evidence>
<proteinExistence type="inferred from homology"/>
<dbReference type="InterPro" id="IPR005864">
    <property type="entry name" value="ATP_synth_F0_bsu_bac"/>
</dbReference>
<dbReference type="PANTHER" id="PTHR34264:SF3">
    <property type="entry name" value="ATP SYNTHASE SUBUNIT B, CHLOROPLASTIC"/>
    <property type="match status" value="1"/>
</dbReference>
<keyword evidence="5 12" id="KW-1133">Transmembrane helix</keyword>
<dbReference type="InterPro" id="IPR028987">
    <property type="entry name" value="ATP_synth_B-like_membr_sf"/>
</dbReference>
<keyword evidence="1 12" id="KW-0813">Transport</keyword>